<keyword evidence="1" id="KW-1133">Transmembrane helix</keyword>
<evidence type="ECO:0000256" key="1">
    <source>
        <dbReference type="SAM" id="Phobius"/>
    </source>
</evidence>
<gene>
    <name evidence="2" type="ORF">Taro_031756</name>
</gene>
<name>A0A843W422_COLES</name>
<keyword evidence="1" id="KW-0812">Transmembrane</keyword>
<sequence length="326" mass="35058">MALEMSLMEGGIARLQSPAGLGFGVGGGPRELGSLWRWSAILLLAALAAYGSLIARARLLLRRLHSHLCRPALQQPQQQQQYFDDDDDDTCSSCCSDDTCSSCSEEDLLSAEEMEAAEEDEEAEVAVRQGYFGDFAESEGRDAGFDLRGGREVVKAWGGSDLRFDDSSALGCVFSLCDLHTDEIVRSFMAGDGRTAAAAACVASTQPAVVLSAGDAAAGRRLELRLWDARVGDRTPAAFANFSPRLRKRVQRLGGEGKVVYVGDGAGSAAAVDLRKVRPLVGRVAEEEATWWDADAVVVSGADVAGFLQEEAPWTATTRRLRHRRN</sequence>
<protein>
    <submittedName>
        <fullName evidence="2">Uncharacterized protein</fullName>
    </submittedName>
</protein>
<dbReference type="AlphaFoldDB" id="A0A843W422"/>
<proteinExistence type="predicted"/>
<reference evidence="2" key="1">
    <citation type="submission" date="2017-07" db="EMBL/GenBank/DDBJ databases">
        <title>Taro Niue Genome Assembly and Annotation.</title>
        <authorList>
            <person name="Atibalentja N."/>
            <person name="Keating K."/>
            <person name="Fields C.J."/>
        </authorList>
    </citation>
    <scope>NUCLEOTIDE SEQUENCE</scope>
    <source>
        <strain evidence="2">Niue_2</strain>
        <tissue evidence="2">Leaf</tissue>
    </source>
</reference>
<dbReference type="Proteomes" id="UP000652761">
    <property type="component" value="Unassembled WGS sequence"/>
</dbReference>
<keyword evidence="3" id="KW-1185">Reference proteome</keyword>
<dbReference type="EMBL" id="NMUH01002285">
    <property type="protein sequence ID" value="MQL99033.1"/>
    <property type="molecule type" value="Genomic_DNA"/>
</dbReference>
<evidence type="ECO:0000313" key="3">
    <source>
        <dbReference type="Proteomes" id="UP000652761"/>
    </source>
</evidence>
<comment type="caution">
    <text evidence="2">The sequence shown here is derived from an EMBL/GenBank/DDBJ whole genome shotgun (WGS) entry which is preliminary data.</text>
</comment>
<feature type="transmembrane region" description="Helical" evidence="1">
    <location>
        <begin position="35"/>
        <end position="55"/>
    </location>
</feature>
<dbReference type="PANTHER" id="PTHR36715:SF1">
    <property type="entry name" value="PROTEIN, PUTATIVE-RELATED"/>
    <property type="match status" value="1"/>
</dbReference>
<dbReference type="OrthoDB" id="10643883at2759"/>
<evidence type="ECO:0000313" key="2">
    <source>
        <dbReference type="EMBL" id="MQL99033.1"/>
    </source>
</evidence>
<dbReference type="PANTHER" id="PTHR36715">
    <property type="entry name" value="BNAANNG41370D PROTEIN"/>
    <property type="match status" value="1"/>
</dbReference>
<accession>A0A843W422</accession>
<keyword evidence="1" id="KW-0472">Membrane</keyword>
<organism evidence="2 3">
    <name type="scientific">Colocasia esculenta</name>
    <name type="common">Wild taro</name>
    <name type="synonym">Arum esculentum</name>
    <dbReference type="NCBI Taxonomy" id="4460"/>
    <lineage>
        <taxon>Eukaryota</taxon>
        <taxon>Viridiplantae</taxon>
        <taxon>Streptophyta</taxon>
        <taxon>Embryophyta</taxon>
        <taxon>Tracheophyta</taxon>
        <taxon>Spermatophyta</taxon>
        <taxon>Magnoliopsida</taxon>
        <taxon>Liliopsida</taxon>
        <taxon>Araceae</taxon>
        <taxon>Aroideae</taxon>
        <taxon>Colocasieae</taxon>
        <taxon>Colocasia</taxon>
    </lineage>
</organism>